<proteinExistence type="inferred from homology"/>
<dbReference type="InterPro" id="IPR002347">
    <property type="entry name" value="SDR_fam"/>
</dbReference>
<keyword evidence="2" id="KW-0560">Oxidoreductase</keyword>
<evidence type="ECO:0000313" key="4">
    <source>
        <dbReference type="Proteomes" id="UP001499967"/>
    </source>
</evidence>
<dbReference type="InterPro" id="IPR036291">
    <property type="entry name" value="NAD(P)-bd_dom_sf"/>
</dbReference>
<accession>A0ABN1NCJ2</accession>
<dbReference type="EMBL" id="BAAAHP010000238">
    <property type="protein sequence ID" value="GAA0901925.1"/>
    <property type="molecule type" value="Genomic_DNA"/>
</dbReference>
<dbReference type="RefSeq" id="WP_343945935.1">
    <property type="nucleotide sequence ID" value="NZ_BAAAHP010000238.1"/>
</dbReference>
<dbReference type="Gene3D" id="3.40.50.720">
    <property type="entry name" value="NAD(P)-binding Rossmann-like Domain"/>
    <property type="match status" value="1"/>
</dbReference>
<dbReference type="PRINTS" id="PR00081">
    <property type="entry name" value="GDHRDH"/>
</dbReference>
<keyword evidence="4" id="KW-1185">Reference proteome</keyword>
<comment type="similarity">
    <text evidence="1">Belongs to the short-chain dehydrogenases/reductases (SDR) family.</text>
</comment>
<organism evidence="3 4">
    <name type="scientific">Pseudonocardia zijingensis</name>
    <dbReference type="NCBI Taxonomy" id="153376"/>
    <lineage>
        <taxon>Bacteria</taxon>
        <taxon>Bacillati</taxon>
        <taxon>Actinomycetota</taxon>
        <taxon>Actinomycetes</taxon>
        <taxon>Pseudonocardiales</taxon>
        <taxon>Pseudonocardiaceae</taxon>
        <taxon>Pseudonocardia</taxon>
    </lineage>
</organism>
<comment type="caution">
    <text evidence="3">The sequence shown here is derived from an EMBL/GenBank/DDBJ whole genome shotgun (WGS) entry which is preliminary data.</text>
</comment>
<dbReference type="Proteomes" id="UP001499967">
    <property type="component" value="Unassembled WGS sequence"/>
</dbReference>
<evidence type="ECO:0000256" key="2">
    <source>
        <dbReference type="ARBA" id="ARBA00023002"/>
    </source>
</evidence>
<dbReference type="SUPFAM" id="SSF51735">
    <property type="entry name" value="NAD(P)-binding Rossmann-fold domains"/>
    <property type="match status" value="1"/>
</dbReference>
<name>A0ABN1NCJ2_9PSEU</name>
<sequence>MDLQLAGKTALVTGGTKGIGRAIVEGLVAEGAKVAFCARTDADVKAAEETLREAGHDVAGTAVDVADGSAVRAWVEASAERFGGIDIVVANVSALAIGPGEANWRASFEVDLMHTVHMVEAALPHLERSDAASIIAVSSVSGREIDFADGSYGVMKAALVHYVSGLAYDLAPKGIRANAVSPGNVYFEGGVWHNVEQNNRELFDHALGLNPTDRMGTPEETAYAVVMLASPRASRISGTNLVVDGALTRGVQL</sequence>
<protein>
    <submittedName>
        <fullName evidence="3">SDR family NAD(P)-dependent oxidoreductase</fullName>
    </submittedName>
</protein>
<evidence type="ECO:0000313" key="3">
    <source>
        <dbReference type="EMBL" id="GAA0901925.1"/>
    </source>
</evidence>
<evidence type="ECO:0000256" key="1">
    <source>
        <dbReference type="ARBA" id="ARBA00006484"/>
    </source>
</evidence>
<reference evidence="3 4" key="1">
    <citation type="journal article" date="2019" name="Int. J. Syst. Evol. Microbiol.">
        <title>The Global Catalogue of Microorganisms (GCM) 10K type strain sequencing project: providing services to taxonomists for standard genome sequencing and annotation.</title>
        <authorList>
            <consortium name="The Broad Institute Genomics Platform"/>
            <consortium name="The Broad Institute Genome Sequencing Center for Infectious Disease"/>
            <person name="Wu L."/>
            <person name="Ma J."/>
        </authorList>
    </citation>
    <scope>NUCLEOTIDE SEQUENCE [LARGE SCALE GENOMIC DNA]</scope>
    <source>
        <strain evidence="3 4">JCM 11117</strain>
    </source>
</reference>
<dbReference type="PANTHER" id="PTHR43943:SF17">
    <property type="entry name" value="3-PHENYLPROPIONATE-DIHYDRODIOL_CINNAMIC ACID-DIHYDRODIOL DEHYDROGENASE"/>
    <property type="match status" value="1"/>
</dbReference>
<gene>
    <name evidence="3" type="ORF">GCM10009559_68850</name>
</gene>
<dbReference type="PANTHER" id="PTHR43943">
    <property type="entry name" value="DEHYDROGENASE/REDUCTASE (SDR FAMILY) MEMBER 4"/>
    <property type="match status" value="1"/>
</dbReference>
<dbReference type="Pfam" id="PF13561">
    <property type="entry name" value="adh_short_C2"/>
    <property type="match status" value="1"/>
</dbReference>